<feature type="compositionally biased region" description="Acidic residues" evidence="6">
    <location>
        <begin position="855"/>
        <end position="875"/>
    </location>
</feature>
<dbReference type="GO" id="GO:0000785">
    <property type="term" value="C:chromatin"/>
    <property type="evidence" value="ECO:0007669"/>
    <property type="project" value="UniProtKB-ARBA"/>
</dbReference>
<proteinExistence type="predicted"/>
<evidence type="ECO:0000256" key="1">
    <source>
        <dbReference type="ARBA" id="ARBA00004123"/>
    </source>
</evidence>
<comment type="subcellular location">
    <subcellularLocation>
        <location evidence="1 4">Nucleus</location>
    </subcellularLocation>
</comment>
<dbReference type="GO" id="GO:0031509">
    <property type="term" value="P:subtelomeric heterochromatin formation"/>
    <property type="evidence" value="ECO:0007669"/>
    <property type="project" value="TreeGrafter"/>
</dbReference>
<feature type="region of interest" description="Disordered" evidence="6">
    <location>
        <begin position="232"/>
        <end position="257"/>
    </location>
</feature>
<dbReference type="GO" id="GO:0000781">
    <property type="term" value="C:chromosome, telomeric region"/>
    <property type="evidence" value="ECO:0007669"/>
    <property type="project" value="GOC"/>
</dbReference>
<dbReference type="InterPro" id="IPR028942">
    <property type="entry name" value="WHIM1_dom"/>
</dbReference>
<evidence type="ECO:0000313" key="10">
    <source>
        <dbReference type="Proteomes" id="UP000094565"/>
    </source>
</evidence>
<sequence>MVLFKRKQVEFVPPQQLPDDLDTEIWYIPQTGEWFLNYDEYLDRMDYYGQKKFACEITGNSSFDFFEALKYEQEEMQAVENKFPEPVREPILRYVQFSLIPRLDQLVDDVYLHFKKEFFPGDLVNVKSAGSNRYKGIIREKARFAPITLPDGTVREGYCSYRVGLSNSDGEVTVNENQVSRDRNAFTKWYVKTFLKLTLTRSQRSGAPWVVKDQYAAKYRIPTEYPEELKKFEEEEAEDEKPSRKRRKKVSTQDSKKRLKSEFPNIFENLKETPPALSSDDTDSLQRWKDRWNDVLSRCNYYLDLSADDSSDVEPRTKLNQLLGFAGVSRQLVFDPNTTNIIVTMRSYHPKTQYEAPDMFSYVESRHIKVWHYEKVFRFLKSLNVTMRKVRQQEKSTKARAESPATLIPSNTAFMNITQAANGTKDQSQSTLQPSKGSVEDLALPFQLIKERPVLKELDGIEHVDELMETWAFINVYREALIIDTFTLDDYITCLKWSNRSRKSSLLEEIFCSLLSCIVDTNYTKPKSNDPHHGLLITLPESLTDLLDDGDSTKEFQSKSKHENVNGNVNGIENGDAVAPNNKSDGEDYHESEASSTINHNAYQLLNYRKRPWQEILRDRNFKDGGWQIALVGVLSLVDHLPEYQADIEQIYEILAPEDLGVSPASVETRFYEDLGINLRIKILSIVCSLLIDSTTIRSHIDNCLEEAAKLRRERLEKMREYKVASDEAQLLHKDCMLILCNADASLETSSAPQREDKKQKSRARSGDKVPLKPTDKELALAKADPKYLKLLTSRTDAMVKAQSANKEKRQIEKRLNEIDLQRIRCIGFDRSYNRYWWFENNGLPTLKNVHTTSDDEEEDSEDKEDAIEDVEDPEDVAEETYLVGRLWIQGPSDEDRRNLLLFSDEQLARWNNLVEELEKDKEKEKRTKDGSLKTEETDLNLKVEDLTTVTDDNPQLTPNEEKTSVIDEAISKFFGFDFQENGSVQHPSGRTIIDEYGAPCIQEFKFIDRKILQETPDLLLSKENWRYIDTSEDIDKLMKLLNQYGVREGNLHKQLTILEHLIKGSIEARRKALYLDENSEEHLRLRDIIENTVIPEQTTEEHEERQNPEVLELESSDHADNDDLVELEDDSSSDSALPSTRSRRSKAVRNTRGTRGSRKTPVIHTELEFSRKKSHYATRQMTKNQEREEKIKMVQEAKHQLENLKEDRMITRCLEWVNSSAIEELGHTHLNGSRKKSSNKKKR</sequence>
<dbReference type="PANTHER" id="PTHR32075">
    <property type="entry name" value="ISWI CHROMATIN-REMODELING COMPLEX SUBUNIT YPL216W-RELATED"/>
    <property type="match status" value="1"/>
</dbReference>
<dbReference type="PANTHER" id="PTHR32075:SF6">
    <property type="entry name" value="ISWI CHROMATIN-REMODELING COMPLEX SUBUNIT YPL216W-RELATED"/>
    <property type="match status" value="1"/>
</dbReference>
<evidence type="ECO:0000256" key="5">
    <source>
        <dbReference type="SAM" id="Coils"/>
    </source>
</evidence>
<feature type="compositionally biased region" description="Low complexity" evidence="6">
    <location>
        <begin position="565"/>
        <end position="575"/>
    </location>
</feature>
<keyword evidence="3 4" id="KW-0539">Nucleus</keyword>
<evidence type="ECO:0000259" key="8">
    <source>
        <dbReference type="PROSITE" id="PS51136"/>
    </source>
</evidence>
<feature type="region of interest" description="Disordered" evidence="6">
    <location>
        <begin position="1224"/>
        <end position="1244"/>
    </location>
</feature>
<evidence type="ECO:0000256" key="2">
    <source>
        <dbReference type="ARBA" id="ARBA00023054"/>
    </source>
</evidence>
<feature type="coiled-coil region" evidence="5">
    <location>
        <begin position="901"/>
        <end position="935"/>
    </location>
</feature>
<feature type="region of interest" description="Disordered" evidence="6">
    <location>
        <begin position="848"/>
        <end position="875"/>
    </location>
</feature>
<name>A0A1B2JHS7_PICPA</name>
<dbReference type="PROSITE" id="PS51136">
    <property type="entry name" value="WAC"/>
    <property type="match status" value="1"/>
</dbReference>
<feature type="coiled-coil region" evidence="5">
    <location>
        <begin position="701"/>
        <end position="728"/>
    </location>
</feature>
<evidence type="ECO:0000313" key="9">
    <source>
        <dbReference type="EMBL" id="ANZ77532.1"/>
    </source>
</evidence>
<dbReference type="InterPro" id="IPR028941">
    <property type="entry name" value="WHIM2_dom"/>
</dbReference>
<feature type="compositionally biased region" description="Basic and acidic residues" evidence="6">
    <location>
        <begin position="754"/>
        <end position="777"/>
    </location>
</feature>
<dbReference type="InterPro" id="IPR055116">
    <property type="entry name" value="DBF4_BRCT"/>
</dbReference>
<feature type="domain" description="WAC" evidence="8">
    <location>
        <begin position="23"/>
        <end position="131"/>
    </location>
</feature>
<dbReference type="InterPro" id="IPR013136">
    <property type="entry name" value="WSTF_Acf1_Cbp146"/>
</dbReference>
<feature type="region of interest" description="Disordered" evidence="6">
    <location>
        <begin position="1095"/>
        <end position="1165"/>
    </location>
</feature>
<keyword evidence="10" id="KW-1185">Reference proteome</keyword>
<dbReference type="OrthoDB" id="332390at2759"/>
<feature type="domain" description="DDT" evidence="7">
    <location>
        <begin position="461"/>
        <end position="524"/>
    </location>
</feature>
<feature type="compositionally biased region" description="Acidic residues" evidence="6">
    <location>
        <begin position="1123"/>
        <end position="1133"/>
    </location>
</feature>
<protein>
    <submittedName>
        <fullName evidence="9">BA75_05047T0</fullName>
    </submittedName>
</protein>
<evidence type="ECO:0000259" key="7">
    <source>
        <dbReference type="PROSITE" id="PS50827"/>
    </source>
</evidence>
<dbReference type="Gene3D" id="3.40.50.10190">
    <property type="entry name" value="BRCT domain"/>
    <property type="match status" value="1"/>
</dbReference>
<accession>A0A1B2JHS7</accession>
<dbReference type="InterPro" id="IPR036420">
    <property type="entry name" value="BRCT_dom_sf"/>
</dbReference>
<dbReference type="AlphaFoldDB" id="A0A1B2JHS7"/>
<dbReference type="Pfam" id="PF15613">
    <property type="entry name" value="WSD"/>
    <property type="match status" value="1"/>
</dbReference>
<dbReference type="Pfam" id="PF15612">
    <property type="entry name" value="WHIM1"/>
    <property type="match status" value="1"/>
</dbReference>
<evidence type="ECO:0000256" key="4">
    <source>
        <dbReference type="PROSITE-ProRule" id="PRU00475"/>
    </source>
</evidence>
<keyword evidence="2 5" id="KW-0175">Coiled coil</keyword>
<feature type="compositionally biased region" description="Basic residues" evidence="6">
    <location>
        <begin position="1233"/>
        <end position="1244"/>
    </location>
</feature>
<dbReference type="Proteomes" id="UP000094565">
    <property type="component" value="Chromosome 4"/>
</dbReference>
<dbReference type="EMBL" id="CP014587">
    <property type="protein sequence ID" value="ANZ77532.1"/>
    <property type="molecule type" value="Genomic_DNA"/>
</dbReference>
<dbReference type="Pfam" id="PF02791">
    <property type="entry name" value="DDT"/>
    <property type="match status" value="1"/>
</dbReference>
<dbReference type="Pfam" id="PF22437">
    <property type="entry name" value="DBF4_BRCT"/>
    <property type="match status" value="1"/>
</dbReference>
<gene>
    <name evidence="9" type="primary">ITC1</name>
    <name evidence="9" type="ORF">ATY40_BA7505047</name>
</gene>
<feature type="coiled-coil region" evidence="5">
    <location>
        <begin position="1185"/>
        <end position="1215"/>
    </location>
</feature>
<reference evidence="9 10" key="1">
    <citation type="submission" date="2016-02" db="EMBL/GenBank/DDBJ databases">
        <title>Comparative genomic and transcriptomic foundation for Pichia pastoris.</title>
        <authorList>
            <person name="Love K.R."/>
            <person name="Shah K.A."/>
            <person name="Whittaker C.A."/>
            <person name="Wu J."/>
            <person name="Bartlett M.C."/>
            <person name="Ma D."/>
            <person name="Leeson R.L."/>
            <person name="Priest M."/>
            <person name="Young S.K."/>
            <person name="Love J.C."/>
        </authorList>
    </citation>
    <scope>NUCLEOTIDE SEQUENCE [LARGE SCALE GENOMIC DNA]</scope>
    <source>
        <strain evidence="9 10">ATCC 28485</strain>
    </source>
</reference>
<feature type="region of interest" description="Disordered" evidence="6">
    <location>
        <begin position="750"/>
        <end position="777"/>
    </location>
</feature>
<organism evidence="9 10">
    <name type="scientific">Komagataella pastoris</name>
    <name type="common">Yeast</name>
    <name type="synonym">Pichia pastoris</name>
    <dbReference type="NCBI Taxonomy" id="4922"/>
    <lineage>
        <taxon>Eukaryota</taxon>
        <taxon>Fungi</taxon>
        <taxon>Dikarya</taxon>
        <taxon>Ascomycota</taxon>
        <taxon>Saccharomycotina</taxon>
        <taxon>Pichiomycetes</taxon>
        <taxon>Pichiales</taxon>
        <taxon>Pichiaceae</taxon>
        <taxon>Komagataella</taxon>
    </lineage>
</organism>
<dbReference type="Pfam" id="PF10537">
    <property type="entry name" value="WAC_Acf1_DNA_bd"/>
    <property type="match status" value="1"/>
</dbReference>
<dbReference type="InterPro" id="IPR018501">
    <property type="entry name" value="DDT_dom"/>
</dbReference>
<feature type="coiled-coil region" evidence="5">
    <location>
        <begin position="795"/>
        <end position="822"/>
    </location>
</feature>
<feature type="compositionally biased region" description="Basic and acidic residues" evidence="6">
    <location>
        <begin position="553"/>
        <end position="564"/>
    </location>
</feature>
<evidence type="ECO:0000256" key="6">
    <source>
        <dbReference type="SAM" id="MobiDB-lite"/>
    </source>
</evidence>
<feature type="region of interest" description="Disordered" evidence="6">
    <location>
        <begin position="553"/>
        <end position="577"/>
    </location>
</feature>
<dbReference type="GO" id="GO:0005634">
    <property type="term" value="C:nucleus"/>
    <property type="evidence" value="ECO:0007669"/>
    <property type="project" value="UniProtKB-SubCell"/>
</dbReference>
<evidence type="ECO:0000256" key="3">
    <source>
        <dbReference type="ARBA" id="ARBA00023242"/>
    </source>
</evidence>
<dbReference type="PROSITE" id="PS50827">
    <property type="entry name" value="DDT"/>
    <property type="match status" value="1"/>
</dbReference>